<protein>
    <submittedName>
        <fullName evidence="19">DNA-formamidopyrimidine glycosylase</fullName>
    </submittedName>
</protein>
<comment type="catalytic activity">
    <reaction evidence="1">
        <text>Hydrolysis of DNA containing ring-opened 7-methylguanine residues, releasing 2,6-diamino-4-hydroxy-5-(N-methyl)formamidopyrimidine.</text>
        <dbReference type="EC" id="3.2.2.23"/>
    </reaction>
</comment>
<feature type="domain" description="Formamidopyrimidine-DNA glycosylase catalytic" evidence="18">
    <location>
        <begin position="2"/>
        <end position="109"/>
    </location>
</feature>
<dbReference type="Gene3D" id="3.20.190.10">
    <property type="entry name" value="MutM-like, N-terminal"/>
    <property type="match status" value="1"/>
</dbReference>
<comment type="cofactor">
    <cofactor evidence="2">
        <name>Zn(2+)</name>
        <dbReference type="ChEBI" id="CHEBI:29105"/>
    </cofactor>
</comment>
<dbReference type="PROSITE" id="PS51068">
    <property type="entry name" value="FPG_CAT"/>
    <property type="match status" value="1"/>
</dbReference>
<dbReference type="AlphaFoldDB" id="A0A1F5FH41"/>
<keyword evidence="10" id="KW-0238">DNA-binding</keyword>
<dbReference type="PANTHER" id="PTHR22993:SF9">
    <property type="entry name" value="FORMAMIDOPYRIMIDINE-DNA GLYCOSYLASE"/>
    <property type="match status" value="1"/>
</dbReference>
<keyword evidence="13" id="KW-0511">Multifunctional enzyme</keyword>
<dbReference type="PROSITE" id="PS51066">
    <property type="entry name" value="ZF_FPG_2"/>
    <property type="match status" value="1"/>
</dbReference>
<dbReference type="GO" id="GO:0140078">
    <property type="term" value="F:class I DNA-(apurinic or apyrimidinic site) endonuclease activity"/>
    <property type="evidence" value="ECO:0007669"/>
    <property type="project" value="UniProtKB-EC"/>
</dbReference>
<proteinExistence type="inferred from homology"/>
<dbReference type="GO" id="GO:0034039">
    <property type="term" value="F:8-oxo-7,8-dihydroguanine DNA N-glycosylase activity"/>
    <property type="evidence" value="ECO:0007669"/>
    <property type="project" value="TreeGrafter"/>
</dbReference>
<evidence type="ECO:0000256" key="3">
    <source>
        <dbReference type="ARBA" id="ARBA00009409"/>
    </source>
</evidence>
<sequence length="263" mass="29212">MPELPEVETIARQLAPLLEGGRVVSVEVLDPRLALDAAGLSGILVKSVLRVGKRLAVELETGRCLRFDLRMTGRLTWSPAGADFSRERLRAVVTLENGRLLFHDLRRLGEVRLFESLDDARPAGFEPLDTSLTLEKLDELIAGCRQPLKVWLLRQDRLAGIGNIYASEIPFAAGLRPERPVSGLTPEERGKLLGAIRHVLAEAITHRGTTLSDYRDGRGQPGGHRRHLRVYGRENGACPRCGGRIERIVQRQRSTYFCPGCQV</sequence>
<evidence type="ECO:0000313" key="20">
    <source>
        <dbReference type="Proteomes" id="UP000177187"/>
    </source>
</evidence>
<dbReference type="FunFam" id="1.10.8.50:FF:000003">
    <property type="entry name" value="Formamidopyrimidine-DNA glycosylase"/>
    <property type="match status" value="1"/>
</dbReference>
<evidence type="ECO:0000256" key="16">
    <source>
        <dbReference type="PROSITE-ProRule" id="PRU00391"/>
    </source>
</evidence>
<keyword evidence="8" id="KW-0378">Hydrolase</keyword>
<name>A0A1F5FH41_9BACT</name>
<dbReference type="PANTHER" id="PTHR22993">
    <property type="entry name" value="FORMAMIDOPYRIMIDINE-DNA GLYCOSYLASE"/>
    <property type="match status" value="1"/>
</dbReference>
<dbReference type="PROSITE" id="PS01242">
    <property type="entry name" value="ZF_FPG_1"/>
    <property type="match status" value="1"/>
</dbReference>
<dbReference type="InterPro" id="IPR035937">
    <property type="entry name" value="FPG_N"/>
</dbReference>
<evidence type="ECO:0000259" key="18">
    <source>
        <dbReference type="PROSITE" id="PS51068"/>
    </source>
</evidence>
<accession>A0A1F5FH41</accession>
<dbReference type="STRING" id="1817816.A2Y64_02070"/>
<dbReference type="InterPro" id="IPR012319">
    <property type="entry name" value="FPG_cat"/>
</dbReference>
<dbReference type="GO" id="GO:0003684">
    <property type="term" value="F:damaged DNA binding"/>
    <property type="evidence" value="ECO:0007669"/>
    <property type="project" value="InterPro"/>
</dbReference>
<dbReference type="Pfam" id="PF06827">
    <property type="entry name" value="zf-FPG_IleRS"/>
    <property type="match status" value="1"/>
</dbReference>
<comment type="subunit">
    <text evidence="4">Monomer.</text>
</comment>
<dbReference type="EMBL" id="MFAF01000019">
    <property type="protein sequence ID" value="OGD78936.1"/>
    <property type="molecule type" value="Genomic_DNA"/>
</dbReference>
<evidence type="ECO:0000256" key="14">
    <source>
        <dbReference type="ARBA" id="ARBA00023295"/>
    </source>
</evidence>
<keyword evidence="6" id="KW-0227">DNA damage</keyword>
<organism evidence="19 20">
    <name type="scientific">Candidatus Coatesbacteria bacterium RBG_13_66_14</name>
    <dbReference type="NCBI Taxonomy" id="1817816"/>
    <lineage>
        <taxon>Bacteria</taxon>
        <taxon>Candidatus Coatesiibacteriota</taxon>
    </lineage>
</organism>
<dbReference type="NCBIfam" id="NF002211">
    <property type="entry name" value="PRK01103.1"/>
    <property type="match status" value="1"/>
</dbReference>
<keyword evidence="7 16" id="KW-0863">Zinc-finger</keyword>
<keyword evidence="14" id="KW-0326">Glycosidase</keyword>
<dbReference type="InterPro" id="IPR010663">
    <property type="entry name" value="Znf_FPG/IleRS"/>
</dbReference>
<evidence type="ECO:0000256" key="8">
    <source>
        <dbReference type="ARBA" id="ARBA00022801"/>
    </source>
</evidence>
<dbReference type="InterPro" id="IPR000214">
    <property type="entry name" value="Znf_DNA_glyclase/AP_lyase"/>
</dbReference>
<dbReference type="InterPro" id="IPR020629">
    <property type="entry name" value="FPG_Glyclase"/>
</dbReference>
<dbReference type="Pfam" id="PF06831">
    <property type="entry name" value="H2TH"/>
    <property type="match status" value="1"/>
</dbReference>
<dbReference type="InterPro" id="IPR015886">
    <property type="entry name" value="H2TH_FPG"/>
</dbReference>
<dbReference type="SMART" id="SM01232">
    <property type="entry name" value="H2TH"/>
    <property type="match status" value="1"/>
</dbReference>
<keyword evidence="12" id="KW-0456">Lyase</keyword>
<evidence type="ECO:0000256" key="15">
    <source>
        <dbReference type="ARBA" id="ARBA00044632"/>
    </source>
</evidence>
<dbReference type="SMART" id="SM00898">
    <property type="entry name" value="Fapy_DNA_glyco"/>
    <property type="match status" value="1"/>
</dbReference>
<dbReference type="Pfam" id="PF01149">
    <property type="entry name" value="Fapy_DNA_glyco"/>
    <property type="match status" value="1"/>
</dbReference>
<comment type="catalytic activity">
    <reaction evidence="15">
        <text>2'-deoxyribonucleotide-(2'-deoxyribose 5'-phosphate)-2'-deoxyribonucleotide-DNA = a 3'-end 2'-deoxyribonucleotide-(2,3-dehydro-2,3-deoxyribose 5'-phosphate)-DNA + a 5'-end 5'-phospho-2'-deoxyribonucleoside-DNA + H(+)</text>
        <dbReference type="Rhea" id="RHEA:66592"/>
        <dbReference type="Rhea" id="RHEA-COMP:13180"/>
        <dbReference type="Rhea" id="RHEA-COMP:16897"/>
        <dbReference type="Rhea" id="RHEA-COMP:17067"/>
        <dbReference type="ChEBI" id="CHEBI:15378"/>
        <dbReference type="ChEBI" id="CHEBI:136412"/>
        <dbReference type="ChEBI" id="CHEBI:157695"/>
        <dbReference type="ChEBI" id="CHEBI:167181"/>
        <dbReference type="EC" id="4.2.99.18"/>
    </reaction>
</comment>
<dbReference type="InterPro" id="IPR010979">
    <property type="entry name" value="Ribosomal_uS13-like_H2TH"/>
</dbReference>
<gene>
    <name evidence="19" type="ORF">A2Y64_02070</name>
</gene>
<dbReference type="Proteomes" id="UP000177187">
    <property type="component" value="Unassembled WGS sequence"/>
</dbReference>
<dbReference type="Gene3D" id="1.10.8.50">
    <property type="match status" value="1"/>
</dbReference>
<evidence type="ECO:0000256" key="13">
    <source>
        <dbReference type="ARBA" id="ARBA00023268"/>
    </source>
</evidence>
<evidence type="ECO:0000256" key="2">
    <source>
        <dbReference type="ARBA" id="ARBA00001947"/>
    </source>
</evidence>
<comment type="caution">
    <text evidence="19">The sequence shown here is derived from an EMBL/GenBank/DDBJ whole genome shotgun (WGS) entry which is preliminary data.</text>
</comment>
<keyword evidence="9" id="KW-0862">Zinc</keyword>
<dbReference type="GO" id="GO:0008270">
    <property type="term" value="F:zinc ion binding"/>
    <property type="evidence" value="ECO:0007669"/>
    <property type="project" value="UniProtKB-KW"/>
</dbReference>
<evidence type="ECO:0000256" key="6">
    <source>
        <dbReference type="ARBA" id="ARBA00022763"/>
    </source>
</evidence>
<dbReference type="NCBIfam" id="TIGR00577">
    <property type="entry name" value="fpg"/>
    <property type="match status" value="1"/>
</dbReference>
<dbReference type="GO" id="GO:0006284">
    <property type="term" value="P:base-excision repair"/>
    <property type="evidence" value="ECO:0007669"/>
    <property type="project" value="InterPro"/>
</dbReference>
<evidence type="ECO:0000313" key="19">
    <source>
        <dbReference type="EMBL" id="OGD78936.1"/>
    </source>
</evidence>
<evidence type="ECO:0000256" key="4">
    <source>
        <dbReference type="ARBA" id="ARBA00011245"/>
    </source>
</evidence>
<evidence type="ECO:0000256" key="1">
    <source>
        <dbReference type="ARBA" id="ARBA00001668"/>
    </source>
</evidence>
<reference evidence="19 20" key="1">
    <citation type="journal article" date="2016" name="Nat. Commun.">
        <title>Thousands of microbial genomes shed light on interconnected biogeochemical processes in an aquifer system.</title>
        <authorList>
            <person name="Anantharaman K."/>
            <person name="Brown C.T."/>
            <person name="Hug L.A."/>
            <person name="Sharon I."/>
            <person name="Castelle C.J."/>
            <person name="Probst A.J."/>
            <person name="Thomas B.C."/>
            <person name="Singh A."/>
            <person name="Wilkins M.J."/>
            <person name="Karaoz U."/>
            <person name="Brodie E.L."/>
            <person name="Williams K.H."/>
            <person name="Hubbard S.S."/>
            <person name="Banfield J.F."/>
        </authorList>
    </citation>
    <scope>NUCLEOTIDE SEQUENCE [LARGE SCALE GENOMIC DNA]</scope>
</reference>
<dbReference type="CDD" id="cd08966">
    <property type="entry name" value="EcFpg-like_N"/>
    <property type="match status" value="1"/>
</dbReference>
<keyword evidence="5" id="KW-0479">Metal-binding</keyword>
<dbReference type="SUPFAM" id="SSF46946">
    <property type="entry name" value="S13-like H2TH domain"/>
    <property type="match status" value="1"/>
</dbReference>
<dbReference type="SUPFAM" id="SSF57716">
    <property type="entry name" value="Glucocorticoid receptor-like (DNA-binding domain)"/>
    <property type="match status" value="1"/>
</dbReference>
<dbReference type="InterPro" id="IPR015887">
    <property type="entry name" value="DNA_glyclase_Znf_dom_DNA_BS"/>
</dbReference>
<evidence type="ECO:0000256" key="5">
    <source>
        <dbReference type="ARBA" id="ARBA00022723"/>
    </source>
</evidence>
<evidence type="ECO:0000256" key="11">
    <source>
        <dbReference type="ARBA" id="ARBA00023204"/>
    </source>
</evidence>
<dbReference type="SUPFAM" id="SSF81624">
    <property type="entry name" value="N-terminal domain of MutM-like DNA repair proteins"/>
    <property type="match status" value="1"/>
</dbReference>
<keyword evidence="11" id="KW-0234">DNA repair</keyword>
<evidence type="ECO:0000256" key="9">
    <source>
        <dbReference type="ARBA" id="ARBA00022833"/>
    </source>
</evidence>
<evidence type="ECO:0000256" key="10">
    <source>
        <dbReference type="ARBA" id="ARBA00023125"/>
    </source>
</evidence>
<evidence type="ECO:0000256" key="12">
    <source>
        <dbReference type="ARBA" id="ARBA00023239"/>
    </source>
</evidence>
<evidence type="ECO:0000256" key="7">
    <source>
        <dbReference type="ARBA" id="ARBA00022771"/>
    </source>
</evidence>
<feature type="domain" description="FPG-type" evidence="17">
    <location>
        <begin position="229"/>
        <end position="263"/>
    </location>
</feature>
<evidence type="ECO:0000259" key="17">
    <source>
        <dbReference type="PROSITE" id="PS51066"/>
    </source>
</evidence>
<comment type="similarity">
    <text evidence="3">Belongs to the FPG family.</text>
</comment>